<keyword evidence="2" id="KW-1185">Reference proteome</keyword>
<dbReference type="Proteomes" id="UP000887574">
    <property type="component" value="Unplaced"/>
</dbReference>
<organism evidence="2 3">
    <name type="scientific">Ditylenchus dipsaci</name>
    <dbReference type="NCBI Taxonomy" id="166011"/>
    <lineage>
        <taxon>Eukaryota</taxon>
        <taxon>Metazoa</taxon>
        <taxon>Ecdysozoa</taxon>
        <taxon>Nematoda</taxon>
        <taxon>Chromadorea</taxon>
        <taxon>Rhabditida</taxon>
        <taxon>Tylenchina</taxon>
        <taxon>Tylenchomorpha</taxon>
        <taxon>Sphaerularioidea</taxon>
        <taxon>Anguinidae</taxon>
        <taxon>Anguininae</taxon>
        <taxon>Ditylenchus</taxon>
    </lineage>
</organism>
<feature type="compositionally biased region" description="Basic and acidic residues" evidence="1">
    <location>
        <begin position="9"/>
        <end position="21"/>
    </location>
</feature>
<reference evidence="3" key="1">
    <citation type="submission" date="2022-11" db="UniProtKB">
        <authorList>
            <consortium name="WormBaseParasite"/>
        </authorList>
    </citation>
    <scope>IDENTIFICATION</scope>
</reference>
<proteinExistence type="predicted"/>
<name>A0A915DHQ6_9BILA</name>
<feature type="region of interest" description="Disordered" evidence="1">
    <location>
        <begin position="1"/>
        <end position="74"/>
    </location>
</feature>
<sequence length="87" mass="10109">MQNGWKLNQENKERARKEQRGKAAQNTIPGKHDEQRKNLQSQPKECETERSLSRSSSVPKRNTASFQVDFTSDVIAKLERDREMSYA</sequence>
<dbReference type="AlphaFoldDB" id="A0A915DHQ6"/>
<evidence type="ECO:0000256" key="1">
    <source>
        <dbReference type="SAM" id="MobiDB-lite"/>
    </source>
</evidence>
<evidence type="ECO:0000313" key="3">
    <source>
        <dbReference type="WBParaSite" id="jg19579.1"/>
    </source>
</evidence>
<feature type="compositionally biased region" description="Polar residues" evidence="1">
    <location>
        <begin position="53"/>
        <end position="70"/>
    </location>
</feature>
<accession>A0A915DHQ6</accession>
<dbReference type="WBParaSite" id="jg19579.1">
    <property type="protein sequence ID" value="jg19579.1"/>
    <property type="gene ID" value="jg19579"/>
</dbReference>
<protein>
    <submittedName>
        <fullName evidence="3">Small EDRK-rich factor-like N-terminal domain-containing protein</fullName>
    </submittedName>
</protein>
<evidence type="ECO:0000313" key="2">
    <source>
        <dbReference type="Proteomes" id="UP000887574"/>
    </source>
</evidence>